<dbReference type="EMBL" id="JAXCLW010000006">
    <property type="protein sequence ID" value="MDY0884935.1"/>
    <property type="molecule type" value="Genomic_DNA"/>
</dbReference>
<feature type="domain" description="(S)-ureidoglycine aminohydrolase cupin" evidence="1">
    <location>
        <begin position="38"/>
        <end position="110"/>
    </location>
</feature>
<evidence type="ECO:0000313" key="3">
    <source>
        <dbReference type="Proteomes" id="UP001279642"/>
    </source>
</evidence>
<protein>
    <submittedName>
        <fullName evidence="2">Cupin domain-containing protein</fullName>
    </submittedName>
</protein>
<dbReference type="CDD" id="cd02227">
    <property type="entry name" value="cupin_TM1112-like"/>
    <property type="match status" value="1"/>
</dbReference>
<dbReference type="InterPro" id="IPR014710">
    <property type="entry name" value="RmlC-like_jellyroll"/>
</dbReference>
<name>A0ABU5EEW4_9PROT</name>
<comment type="caution">
    <text evidence="2">The sequence shown here is derived from an EMBL/GenBank/DDBJ whole genome shotgun (WGS) entry which is preliminary data.</text>
</comment>
<dbReference type="InterPro" id="IPR011051">
    <property type="entry name" value="RmlC_Cupin_sf"/>
</dbReference>
<dbReference type="PANTHER" id="PTHR40943:SF2">
    <property type="entry name" value="(S)-UREIDOGLYCINE AMINOHYDROLASE CUPIN DOMAIN-CONTAINING PROTEIN"/>
    <property type="match status" value="1"/>
</dbReference>
<keyword evidence="3" id="KW-1185">Reference proteome</keyword>
<sequence>MSKRLIRFGVNAPEIEHGKPAAVLSGNPVTKLQNYYTDPTGQFFSGIWESASGKWEVNYSEEEFCAILAGKVTLTGEDGVAETFTTGDAFIIPRGFKGTWETIDAVKKWYVIFEPKAA</sequence>
<accession>A0ABU5EEW4</accession>
<dbReference type="Pfam" id="PF05899">
    <property type="entry name" value="Cupin_3"/>
    <property type="match status" value="1"/>
</dbReference>
<dbReference type="SUPFAM" id="SSF51182">
    <property type="entry name" value="RmlC-like cupins"/>
    <property type="match status" value="1"/>
</dbReference>
<dbReference type="Proteomes" id="UP001279642">
    <property type="component" value="Unassembled WGS sequence"/>
</dbReference>
<evidence type="ECO:0000259" key="1">
    <source>
        <dbReference type="Pfam" id="PF05899"/>
    </source>
</evidence>
<dbReference type="RefSeq" id="WP_320510008.1">
    <property type="nucleotide sequence ID" value="NZ_JAXCLW010000006.1"/>
</dbReference>
<reference evidence="2 3" key="1">
    <citation type="journal article" date="2016" name="Antonie Van Leeuwenhoek">
        <title>Dongia soli sp. nov., isolated from soil from Dokdo, Korea.</title>
        <authorList>
            <person name="Kim D.U."/>
            <person name="Lee H."/>
            <person name="Kim H."/>
            <person name="Kim S.G."/>
            <person name="Ka J.O."/>
        </authorList>
    </citation>
    <scope>NUCLEOTIDE SEQUENCE [LARGE SCALE GENOMIC DNA]</scope>
    <source>
        <strain evidence="2 3">D78</strain>
    </source>
</reference>
<proteinExistence type="predicted"/>
<dbReference type="InterPro" id="IPR008579">
    <property type="entry name" value="UGlyAH_Cupin_dom"/>
</dbReference>
<organism evidence="2 3">
    <name type="scientific">Dongia soli</name>
    <dbReference type="NCBI Taxonomy" id="600628"/>
    <lineage>
        <taxon>Bacteria</taxon>
        <taxon>Pseudomonadati</taxon>
        <taxon>Pseudomonadota</taxon>
        <taxon>Alphaproteobacteria</taxon>
        <taxon>Rhodospirillales</taxon>
        <taxon>Dongiaceae</taxon>
        <taxon>Dongia</taxon>
    </lineage>
</organism>
<dbReference type="Gene3D" id="2.60.120.10">
    <property type="entry name" value="Jelly Rolls"/>
    <property type="match status" value="1"/>
</dbReference>
<gene>
    <name evidence="2" type="ORF">SMD27_18975</name>
</gene>
<dbReference type="PANTHER" id="PTHR40943">
    <property type="entry name" value="CYTOPLASMIC PROTEIN-RELATED"/>
    <property type="match status" value="1"/>
</dbReference>
<evidence type="ECO:0000313" key="2">
    <source>
        <dbReference type="EMBL" id="MDY0884935.1"/>
    </source>
</evidence>